<dbReference type="AlphaFoldDB" id="A0A379KPC4"/>
<dbReference type="SMART" id="SM00564">
    <property type="entry name" value="PQQ"/>
    <property type="match status" value="6"/>
</dbReference>
<dbReference type="PROSITE" id="PS00363">
    <property type="entry name" value="BACTERIAL_PQQ_1"/>
    <property type="match status" value="1"/>
</dbReference>
<dbReference type="EC" id="1.1.5.8" evidence="12"/>
<dbReference type="InterPro" id="IPR018391">
    <property type="entry name" value="PQQ_b-propeller_rpt"/>
</dbReference>
<keyword evidence="9 10" id="KW-0472">Membrane</keyword>
<evidence type="ECO:0000256" key="6">
    <source>
        <dbReference type="ARBA" id="ARBA00022891"/>
    </source>
</evidence>
<evidence type="ECO:0000256" key="10">
    <source>
        <dbReference type="SAM" id="Phobius"/>
    </source>
</evidence>
<dbReference type="InterPro" id="IPR001479">
    <property type="entry name" value="Quinoprotein_DH_CS"/>
</dbReference>
<keyword evidence="5 10" id="KW-0812">Transmembrane</keyword>
<evidence type="ECO:0000259" key="11">
    <source>
        <dbReference type="Pfam" id="PF01011"/>
    </source>
</evidence>
<evidence type="ECO:0000256" key="2">
    <source>
        <dbReference type="ARBA" id="ARBA00004651"/>
    </source>
</evidence>
<keyword evidence="6" id="KW-0634">PQQ</keyword>
<dbReference type="GO" id="GO:0030288">
    <property type="term" value="C:outer membrane-bounded periplasmic space"/>
    <property type="evidence" value="ECO:0007669"/>
    <property type="project" value="InterPro"/>
</dbReference>
<dbReference type="InterPro" id="IPR002372">
    <property type="entry name" value="PQQ_rpt_dom"/>
</dbReference>
<accession>A0A379KPC4</accession>
<evidence type="ECO:0000313" key="13">
    <source>
        <dbReference type="Proteomes" id="UP000254602"/>
    </source>
</evidence>
<evidence type="ECO:0000256" key="1">
    <source>
        <dbReference type="ARBA" id="ARBA00001931"/>
    </source>
</evidence>
<feature type="transmembrane region" description="Helical" evidence="10">
    <location>
        <begin position="70"/>
        <end position="86"/>
    </location>
</feature>
<dbReference type="Pfam" id="PF01011">
    <property type="entry name" value="PQQ"/>
    <property type="match status" value="1"/>
</dbReference>
<dbReference type="GO" id="GO:0047519">
    <property type="term" value="F:quinate dehydrogenase (quinone) activity"/>
    <property type="evidence" value="ECO:0007669"/>
    <property type="project" value="UniProtKB-EC"/>
</dbReference>
<organism evidence="12 13">
    <name type="scientific">Pseudomonas putida</name>
    <name type="common">Arthrobacter siderocapsulatus</name>
    <dbReference type="NCBI Taxonomy" id="303"/>
    <lineage>
        <taxon>Bacteria</taxon>
        <taxon>Pseudomonadati</taxon>
        <taxon>Pseudomonadota</taxon>
        <taxon>Gammaproteobacteria</taxon>
        <taxon>Pseudomonadales</taxon>
        <taxon>Pseudomonadaceae</taxon>
        <taxon>Pseudomonas</taxon>
    </lineage>
</organism>
<evidence type="ECO:0000256" key="4">
    <source>
        <dbReference type="ARBA" id="ARBA00022475"/>
    </source>
</evidence>
<feature type="transmembrane region" description="Helical" evidence="10">
    <location>
        <begin position="92"/>
        <end position="113"/>
    </location>
</feature>
<evidence type="ECO:0000256" key="5">
    <source>
        <dbReference type="ARBA" id="ARBA00022692"/>
    </source>
</evidence>
<dbReference type="InterPro" id="IPR011047">
    <property type="entry name" value="Quinoprotein_ADH-like_sf"/>
</dbReference>
<dbReference type="EMBL" id="UGUY01000001">
    <property type="protein sequence ID" value="SUD69769.1"/>
    <property type="molecule type" value="Genomic_DNA"/>
</dbReference>
<dbReference type="PANTHER" id="PTHR32303">
    <property type="entry name" value="QUINOPROTEIN ALCOHOL DEHYDROGENASE (CYTOCHROME C)"/>
    <property type="match status" value="1"/>
</dbReference>
<evidence type="ECO:0000256" key="9">
    <source>
        <dbReference type="ARBA" id="ARBA00023136"/>
    </source>
</evidence>
<name>A0A379KPC4_PSEPU</name>
<dbReference type="GO" id="GO:0005886">
    <property type="term" value="C:plasma membrane"/>
    <property type="evidence" value="ECO:0007669"/>
    <property type="project" value="UniProtKB-SubCell"/>
</dbReference>
<comment type="similarity">
    <text evidence="3">Belongs to the bacterial PQQ dehydrogenase family.</text>
</comment>
<reference evidence="12 13" key="1">
    <citation type="submission" date="2018-06" db="EMBL/GenBank/DDBJ databases">
        <authorList>
            <consortium name="Pathogen Informatics"/>
            <person name="Doyle S."/>
        </authorList>
    </citation>
    <scope>NUCLEOTIDE SEQUENCE [LARGE SCALE GENOMIC DNA]</scope>
    <source>
        <strain evidence="12 13">NCTC7914</strain>
    </source>
</reference>
<comment type="subcellular location">
    <subcellularLocation>
        <location evidence="2">Cell membrane</location>
        <topology evidence="2">Multi-pass membrane protein</topology>
    </subcellularLocation>
</comment>
<dbReference type="NCBIfam" id="TIGR03074">
    <property type="entry name" value="PQQ_membr_DH"/>
    <property type="match status" value="1"/>
</dbReference>
<feature type="transmembrane region" description="Helical" evidence="10">
    <location>
        <begin position="46"/>
        <end position="63"/>
    </location>
</feature>
<feature type="domain" description="Pyrrolo-quinoline quinone repeat" evidence="11">
    <location>
        <begin position="171"/>
        <end position="774"/>
    </location>
</feature>
<evidence type="ECO:0000256" key="7">
    <source>
        <dbReference type="ARBA" id="ARBA00022989"/>
    </source>
</evidence>
<sequence length="799" mass="86198">MKVIKMSEVTPATKRTWPALFGFILLLCGLALLIGGVQLLKLGGSGYYAIAGIVCLVSGYLYVKAKRSGFWAFCVLFVGTLLWAFTEVGLQFWPLVPRLSGVLVLAVPALLIAPHLSGPASSTRPWYSAAAVTAVAVIAGFAAMFVPHGVISVSQEVTVNPSAEPSASSDWAAYGRTGAGTRFVPADQINKTNVSQLKVAWTFRTGELPVNGSEYQNTPLQVGDTLYVCTPLNRVIALNADTGEERWHFDPKVQSNGKWQRCRGVSYFDATVSPAGASVNASVDQSSQACSKRIITSTVDARLIALDAATGKPCEDFGDNGSVDLKRGLGEIKKAFYIPTSAPTVAKGLILVGGWVYDNQEVSEPSGAFRAFDARTGKIAWAWDVGNPNLQMPPAEDYQYTRGTPNVWSTPAFDEKLGLVYLPTGNATPDYYGGKRRDFDEEISSSIVALDIATGKVAWRFQTVHHDLWDYDVPAQPALYDIPAQDGSKTPALVQVTKRGQIFVLDRRDGNPIRKVEERPVPQGAAPGDHLSPTQPYSVEMPVIGVKHLKEADMWGATIFDQMLCRITFKSVRYEGDFTPPRPESTGLQFPGNYGGMNWGSASINEDTGTLIVNDIRLPLLTTLVEPRALGDAQSTGVHDGKNLYSPQAGLPYAVVTSPFMSPLGIPCIAPPFGTVSAVDLNTGKLQWQRPAGTVRDIRMANVRVGLPVPLGMPTLGGPFTTRTGLVFHSGTQDYYLRAYDQTSGDELWKAELPVGSQATPMSYVSPTTGKQYVVVVAGGSRQSPDRGDYVIAYALPEK</sequence>
<keyword evidence="7 10" id="KW-1133">Transmembrane helix</keyword>
<dbReference type="InterPro" id="IPR017511">
    <property type="entry name" value="PQQ_mDH"/>
</dbReference>
<keyword evidence="4" id="KW-1003">Cell membrane</keyword>
<evidence type="ECO:0000313" key="12">
    <source>
        <dbReference type="EMBL" id="SUD69769.1"/>
    </source>
</evidence>
<dbReference type="CDD" id="cd10280">
    <property type="entry name" value="PQQ_mGDH"/>
    <property type="match status" value="1"/>
</dbReference>
<dbReference type="Proteomes" id="UP000254602">
    <property type="component" value="Unassembled WGS sequence"/>
</dbReference>
<dbReference type="GO" id="GO:0008876">
    <property type="term" value="F:quinoprotein glucose dehydrogenase activity"/>
    <property type="evidence" value="ECO:0007669"/>
    <property type="project" value="TreeGrafter"/>
</dbReference>
<keyword evidence="8 12" id="KW-0560">Oxidoreductase</keyword>
<dbReference type="Gene3D" id="2.140.10.10">
    <property type="entry name" value="Quinoprotein alcohol dehydrogenase-like superfamily"/>
    <property type="match status" value="2"/>
</dbReference>
<evidence type="ECO:0000256" key="3">
    <source>
        <dbReference type="ARBA" id="ARBA00008156"/>
    </source>
</evidence>
<proteinExistence type="inferred from homology"/>
<evidence type="ECO:0000256" key="8">
    <source>
        <dbReference type="ARBA" id="ARBA00023002"/>
    </source>
</evidence>
<comment type="cofactor">
    <cofactor evidence="1">
        <name>pyrroloquinoline quinone</name>
        <dbReference type="ChEBI" id="CHEBI:58442"/>
    </cofactor>
</comment>
<dbReference type="GO" id="GO:0048038">
    <property type="term" value="F:quinone binding"/>
    <property type="evidence" value="ECO:0007669"/>
    <property type="project" value="InterPro"/>
</dbReference>
<protein>
    <submittedName>
        <fullName evidence="12">Quinate/shikimate dehydrogenase</fullName>
        <ecNumber evidence="12">1.1.5.8</ecNumber>
    </submittedName>
</protein>
<dbReference type="SUPFAM" id="SSF50998">
    <property type="entry name" value="Quinoprotein alcohol dehydrogenase-like"/>
    <property type="match status" value="1"/>
</dbReference>
<dbReference type="PANTHER" id="PTHR32303:SF4">
    <property type="entry name" value="QUINOPROTEIN GLUCOSE DEHYDROGENASE"/>
    <property type="match status" value="1"/>
</dbReference>
<feature type="transmembrane region" description="Helical" evidence="10">
    <location>
        <begin position="20"/>
        <end position="40"/>
    </location>
</feature>
<feature type="transmembrane region" description="Helical" evidence="10">
    <location>
        <begin position="125"/>
        <end position="146"/>
    </location>
</feature>
<gene>
    <name evidence="12" type="primary">quiA_2</name>
    <name evidence="12" type="ORF">NCTC7914_03917</name>
</gene>